<accession>A0ACA9KTK6</accession>
<gene>
    <name evidence="1" type="ORF">RPERSI_LOCUS1395</name>
</gene>
<keyword evidence="2" id="KW-1185">Reference proteome</keyword>
<reference evidence="1" key="1">
    <citation type="submission" date="2021-06" db="EMBL/GenBank/DDBJ databases">
        <authorList>
            <person name="Kallberg Y."/>
            <person name="Tangrot J."/>
            <person name="Rosling A."/>
        </authorList>
    </citation>
    <scope>NUCLEOTIDE SEQUENCE</scope>
    <source>
        <strain evidence="1">MA461A</strain>
    </source>
</reference>
<feature type="non-terminal residue" evidence="1">
    <location>
        <position position="78"/>
    </location>
</feature>
<comment type="caution">
    <text evidence="1">The sequence shown here is derived from an EMBL/GenBank/DDBJ whole genome shotgun (WGS) entry which is preliminary data.</text>
</comment>
<dbReference type="Proteomes" id="UP000789920">
    <property type="component" value="Unassembled WGS sequence"/>
</dbReference>
<evidence type="ECO:0000313" key="2">
    <source>
        <dbReference type="Proteomes" id="UP000789920"/>
    </source>
</evidence>
<organism evidence="1 2">
    <name type="scientific">Racocetra persica</name>
    <dbReference type="NCBI Taxonomy" id="160502"/>
    <lineage>
        <taxon>Eukaryota</taxon>
        <taxon>Fungi</taxon>
        <taxon>Fungi incertae sedis</taxon>
        <taxon>Mucoromycota</taxon>
        <taxon>Glomeromycotina</taxon>
        <taxon>Glomeromycetes</taxon>
        <taxon>Diversisporales</taxon>
        <taxon>Gigasporaceae</taxon>
        <taxon>Racocetra</taxon>
    </lineage>
</organism>
<evidence type="ECO:0000313" key="1">
    <source>
        <dbReference type="EMBL" id="CAG8491210.1"/>
    </source>
</evidence>
<dbReference type="EMBL" id="CAJVQC010001277">
    <property type="protein sequence ID" value="CAG8491210.1"/>
    <property type="molecule type" value="Genomic_DNA"/>
</dbReference>
<name>A0ACA9KTK6_9GLOM</name>
<protein>
    <submittedName>
        <fullName evidence="1">10873_t:CDS:1</fullName>
    </submittedName>
</protein>
<sequence>MSFELTEANTTSAMSFKITEPEPTESVLQPSETAREHHNRLARERMEAESIEHAEERKAKRRKTNSCANRQAFTENYN</sequence>
<proteinExistence type="predicted"/>